<evidence type="ECO:0000259" key="5">
    <source>
        <dbReference type="PROSITE" id="PS50186"/>
    </source>
</evidence>
<dbReference type="SMART" id="SM00036">
    <property type="entry name" value="CNH"/>
    <property type="match status" value="1"/>
</dbReference>
<dbReference type="SUPFAM" id="SSF50729">
    <property type="entry name" value="PH domain-like"/>
    <property type="match status" value="1"/>
</dbReference>
<dbReference type="EMBL" id="JANBPY010000048">
    <property type="protein sequence ID" value="KAJ1969526.1"/>
    <property type="molecule type" value="Genomic_DNA"/>
</dbReference>
<feature type="compositionally biased region" description="Low complexity" evidence="3">
    <location>
        <begin position="101"/>
        <end position="112"/>
    </location>
</feature>
<dbReference type="GO" id="GO:0005085">
    <property type="term" value="F:guanyl-nucleotide exchange factor activity"/>
    <property type="evidence" value="ECO:0007669"/>
    <property type="project" value="UniProtKB-KW"/>
</dbReference>
<evidence type="ECO:0000256" key="1">
    <source>
        <dbReference type="ARBA" id="ARBA00022553"/>
    </source>
</evidence>
<proteinExistence type="predicted"/>
<feature type="region of interest" description="Disordered" evidence="3">
    <location>
        <begin position="933"/>
        <end position="964"/>
    </location>
</feature>
<dbReference type="InterPro" id="IPR001180">
    <property type="entry name" value="CNH_dom"/>
</dbReference>
<dbReference type="SMART" id="SM00049">
    <property type="entry name" value="DEP"/>
    <property type="match status" value="1"/>
</dbReference>
<dbReference type="OrthoDB" id="2272012at2759"/>
<dbReference type="Pfam" id="PF15405">
    <property type="entry name" value="PH_5"/>
    <property type="match status" value="2"/>
</dbReference>
<keyword evidence="8" id="KW-1185">Reference proteome</keyword>
<dbReference type="InterPro" id="IPR052233">
    <property type="entry name" value="Rho-type_GEFs"/>
</dbReference>
<evidence type="ECO:0000259" key="6">
    <source>
        <dbReference type="PROSITE" id="PS50219"/>
    </source>
</evidence>
<dbReference type="InterPro" id="IPR036390">
    <property type="entry name" value="WH_DNA-bd_sf"/>
</dbReference>
<evidence type="ECO:0000256" key="3">
    <source>
        <dbReference type="SAM" id="MobiDB-lite"/>
    </source>
</evidence>
<feature type="region of interest" description="Disordered" evidence="3">
    <location>
        <begin position="1"/>
        <end position="264"/>
    </location>
</feature>
<dbReference type="CDD" id="cd00160">
    <property type="entry name" value="RhoGEF"/>
    <property type="match status" value="1"/>
</dbReference>
<dbReference type="InterPro" id="IPR000219">
    <property type="entry name" value="DH_dom"/>
</dbReference>
<dbReference type="Gene3D" id="1.20.900.10">
    <property type="entry name" value="Dbl homology (DH) domain"/>
    <property type="match status" value="1"/>
</dbReference>
<dbReference type="PROSITE" id="PS50219">
    <property type="entry name" value="CNH"/>
    <property type="match status" value="1"/>
</dbReference>
<feature type="compositionally biased region" description="Polar residues" evidence="3">
    <location>
        <begin position="294"/>
        <end position="321"/>
    </location>
</feature>
<reference evidence="7" key="1">
    <citation type="submission" date="2022-07" db="EMBL/GenBank/DDBJ databases">
        <title>Phylogenomic reconstructions and comparative analyses of Kickxellomycotina fungi.</title>
        <authorList>
            <person name="Reynolds N.K."/>
            <person name="Stajich J.E."/>
            <person name="Barry K."/>
            <person name="Grigoriev I.V."/>
            <person name="Crous P."/>
            <person name="Smith M.E."/>
        </authorList>
    </citation>
    <scope>NUCLEOTIDE SEQUENCE</scope>
    <source>
        <strain evidence="7">RSA 1196</strain>
    </source>
</reference>
<dbReference type="InterPro" id="IPR035899">
    <property type="entry name" value="DBL_dom_sf"/>
</dbReference>
<dbReference type="PROSITE" id="PS50010">
    <property type="entry name" value="DH_2"/>
    <property type="match status" value="1"/>
</dbReference>
<dbReference type="PROSITE" id="PS50186">
    <property type="entry name" value="DEP"/>
    <property type="match status" value="1"/>
</dbReference>
<dbReference type="InterPro" id="IPR041675">
    <property type="entry name" value="PH_5"/>
</dbReference>
<dbReference type="Gene3D" id="1.10.10.10">
    <property type="entry name" value="Winged helix-like DNA-binding domain superfamily/Winged helix DNA-binding domain"/>
    <property type="match status" value="1"/>
</dbReference>
<feature type="compositionally biased region" description="Low complexity" evidence="3">
    <location>
        <begin position="141"/>
        <end position="153"/>
    </location>
</feature>
<protein>
    <submittedName>
        <fullName evidence="7">RHO1 GDP-GTP exchange protein 2</fullName>
    </submittedName>
</protein>
<feature type="region of interest" description="Disordered" evidence="3">
    <location>
        <begin position="293"/>
        <end position="331"/>
    </location>
</feature>
<keyword evidence="2" id="KW-0344">Guanine-nucleotide releasing factor</keyword>
<dbReference type="PANTHER" id="PTHR46572:SF2">
    <property type="entry name" value="RHO1 GDP-GTP EXCHANGE PROTEIN 1-RELATED"/>
    <property type="match status" value="1"/>
</dbReference>
<dbReference type="InterPro" id="IPR011993">
    <property type="entry name" value="PH-like_dom_sf"/>
</dbReference>
<dbReference type="Pfam" id="PF00780">
    <property type="entry name" value="CNH"/>
    <property type="match status" value="1"/>
</dbReference>
<accession>A0A9W8AY37</accession>
<dbReference type="SUPFAM" id="SSF48065">
    <property type="entry name" value="DBL homology domain (DH-domain)"/>
    <property type="match status" value="1"/>
</dbReference>
<evidence type="ECO:0000256" key="2">
    <source>
        <dbReference type="ARBA" id="ARBA00022658"/>
    </source>
</evidence>
<organism evidence="7 8">
    <name type="scientific">Dispira parvispora</name>
    <dbReference type="NCBI Taxonomy" id="1520584"/>
    <lineage>
        <taxon>Eukaryota</taxon>
        <taxon>Fungi</taxon>
        <taxon>Fungi incertae sedis</taxon>
        <taxon>Zoopagomycota</taxon>
        <taxon>Kickxellomycotina</taxon>
        <taxon>Dimargaritomycetes</taxon>
        <taxon>Dimargaritales</taxon>
        <taxon>Dimargaritaceae</taxon>
        <taxon>Dispira</taxon>
    </lineage>
</organism>
<evidence type="ECO:0000313" key="7">
    <source>
        <dbReference type="EMBL" id="KAJ1969526.1"/>
    </source>
</evidence>
<dbReference type="SMART" id="SM00325">
    <property type="entry name" value="RhoGEF"/>
    <property type="match status" value="1"/>
</dbReference>
<keyword evidence="1" id="KW-0597">Phosphoprotein</keyword>
<feature type="domain" description="CNH" evidence="6">
    <location>
        <begin position="1066"/>
        <end position="1362"/>
    </location>
</feature>
<dbReference type="Pfam" id="PF00610">
    <property type="entry name" value="DEP"/>
    <property type="match status" value="1"/>
</dbReference>
<dbReference type="Proteomes" id="UP001150925">
    <property type="component" value="Unassembled WGS sequence"/>
</dbReference>
<comment type="caution">
    <text evidence="7">The sequence shown here is derived from an EMBL/GenBank/DDBJ whole genome shotgun (WGS) entry which is preliminary data.</text>
</comment>
<dbReference type="SUPFAM" id="SSF46785">
    <property type="entry name" value="Winged helix' DNA-binding domain"/>
    <property type="match status" value="1"/>
</dbReference>
<feature type="compositionally biased region" description="Low complexity" evidence="3">
    <location>
        <begin position="67"/>
        <end position="80"/>
    </location>
</feature>
<feature type="compositionally biased region" description="Polar residues" evidence="3">
    <location>
        <begin position="180"/>
        <end position="192"/>
    </location>
</feature>
<feature type="compositionally biased region" description="Pro residues" evidence="3">
    <location>
        <begin position="243"/>
        <end position="254"/>
    </location>
</feature>
<dbReference type="SMART" id="SM00233">
    <property type="entry name" value="PH"/>
    <property type="match status" value="1"/>
</dbReference>
<dbReference type="InterPro" id="IPR001849">
    <property type="entry name" value="PH_domain"/>
</dbReference>
<feature type="domain" description="DEP" evidence="5">
    <location>
        <begin position="454"/>
        <end position="525"/>
    </location>
</feature>
<dbReference type="InterPro" id="IPR036388">
    <property type="entry name" value="WH-like_DNA-bd_sf"/>
</dbReference>
<evidence type="ECO:0000313" key="8">
    <source>
        <dbReference type="Proteomes" id="UP001150925"/>
    </source>
</evidence>
<dbReference type="Pfam" id="PF00621">
    <property type="entry name" value="RhoGEF"/>
    <property type="match status" value="1"/>
</dbReference>
<feature type="domain" description="DH" evidence="4">
    <location>
        <begin position="645"/>
        <end position="832"/>
    </location>
</feature>
<gene>
    <name evidence="7" type="primary">ROM2_2</name>
    <name evidence="7" type="ORF">IWQ62_000565</name>
</gene>
<feature type="region of interest" description="Disordered" evidence="3">
    <location>
        <begin position="976"/>
        <end position="1000"/>
    </location>
</feature>
<evidence type="ECO:0000259" key="4">
    <source>
        <dbReference type="PROSITE" id="PS50010"/>
    </source>
</evidence>
<sequence>MSHEQPIPPSSTRQGGPPVQYSHLPPSTTFYGAPLPSAPGGYTSGSSGAPHPHYQSPGGSTGILFDPQGQPQGVGSSGPVDYGGYAQRYNQPYSIPGRGGPSQSTPSVVPPQNQYPPPSADVQQQQGYPAGMDPMSVVSRQPSASHPSAHSQPMYGTNAGAPGSRPAPTYPPGQPYHGHYNTSSMSLRSNYTPHHYTAPRQRPPASMHTSQQAYSHAPRYAYPQPVHPGYPAGTNHVVRPSGQRPPPGSHPPANQPAGRMGPLTQDNRQQYLTQQLEQITLEIEGDAVLRDGQAGSTHSKAQGSTGSGDSAVANWSMSSQQGGAGNPPDGSIIEIGNESVGATPQVPMTRRKTDSAVPIGSSPLSVQRAAAGSQSVRVGAGNVRPLPQIGAYSATVAGEMTSSQPMVAESTTSRRSMSMSSARSVPYTLATPSAIPPVYPALLSRVSDAFRFLIPLRTQIRGTTEYPVCFTGTEAVDVISAIIHATDRNLALLYGRAMDAHGFFHHVEYTARLRDSPDELYMFHELVPLSRQITSPGDDDDSRSDITLFTPTEISSRIESSPYLPTGVFTPLADCYSPTCSIDHICYSITCPRSLEQRARARMSVNPEVTQTLALAVAESDAKNRFWAMSVPKHVVDSVSKKEHKRQEAIFELIITESDYVRDIEVMNECYIKPIRHRDLIAEDKRDKFIFAIFYNIMDLYKLNKQLRDDLLRRQSVNYVVSQVGDVLKYHVNQFVPYLKYGAYQTLAQHFLEVEINRNKRLEQFLEKQRSLPETRRLPIKSFLTRPTARLARYPLLIKAILKSTPEDHPDQKSLKEAEAYIEKLLKEIDVKTGEAQNKVDLGKLSEQLQCKPSDLNDLNLLQDGRRLLRHGALKRRSNVDTGELTCYLLDHMFLMAKRKKTREGEPPEFKIFKRPIPLELLTVAIPDEPTDSHAAGLVNAPNPPSASGAVSRNSGGGGGSASGLSKPLGIANSMFSSTTQLPNHPLQRAGGGGAADNNSASSARVGYPIILTHLGRRGSSQTLYANTAMERQDWLDNILKQRDIKARQNMKFELVPLVSRTFPLYEKVNTSVTFDHNRRVAIGTDHGIYTGLNNDPDSFEKLPLPQDKVHQIDILEEYNIFFILADKDRNLWAYPLEALNPTLAANAKGRKVHSHVTFFKAGLCLNRVLVCSVRSGPISTSIKSDEPVAPNQIPRNKSLGRLFPRGGQEILRPFRELYIPSETYSLHLFKALIIVGCQKGFEIVDPVSGDTQELLDPKDDSLNFVRKRENIRPTAIFKLQSGDFLLCYDEIAFYVNKNGQRARPHWVIHWEGEPTSFSLWYPYILAFSPHFIEVRHVETGQCEQIIITGNSSSLCTDPNSMHCVATPSLTEPQRVYKLLPVGRANSTHRKTY</sequence>
<dbReference type="Gene3D" id="2.30.29.30">
    <property type="entry name" value="Pleckstrin-homology domain (PH domain)/Phosphotyrosine-binding domain (PTB)"/>
    <property type="match status" value="1"/>
</dbReference>
<name>A0A9W8AY37_9FUNG</name>
<dbReference type="InterPro" id="IPR000591">
    <property type="entry name" value="DEP_dom"/>
</dbReference>
<dbReference type="GO" id="GO:0035556">
    <property type="term" value="P:intracellular signal transduction"/>
    <property type="evidence" value="ECO:0007669"/>
    <property type="project" value="InterPro"/>
</dbReference>
<dbReference type="PANTHER" id="PTHR46572">
    <property type="entry name" value="RHO1 GDP-GTP EXCHANGE PROTEIN 1-RELATED"/>
    <property type="match status" value="1"/>
</dbReference>